<gene>
    <name evidence="3" type="ORF">ACFOZ0_14220</name>
</gene>
<dbReference type="InterPro" id="IPR036388">
    <property type="entry name" value="WH-like_DNA-bd_sf"/>
</dbReference>
<evidence type="ECO:0000256" key="1">
    <source>
        <dbReference type="SAM" id="MobiDB-lite"/>
    </source>
</evidence>
<dbReference type="Pfam" id="PF09339">
    <property type="entry name" value="HTH_IclR"/>
    <property type="match status" value="1"/>
</dbReference>
<proteinExistence type="predicted"/>
<keyword evidence="4" id="KW-1185">Reference proteome</keyword>
<dbReference type="Gene3D" id="1.10.10.10">
    <property type="entry name" value="Winged helix-like DNA-binding domain superfamily/Winged helix DNA-binding domain"/>
    <property type="match status" value="1"/>
</dbReference>
<dbReference type="EMBL" id="JBHRWR010000009">
    <property type="protein sequence ID" value="MFC3574409.1"/>
    <property type="molecule type" value="Genomic_DNA"/>
</dbReference>
<evidence type="ECO:0000313" key="3">
    <source>
        <dbReference type="EMBL" id="MFC3574409.1"/>
    </source>
</evidence>
<evidence type="ECO:0000259" key="2">
    <source>
        <dbReference type="Pfam" id="PF09339"/>
    </source>
</evidence>
<feature type="domain" description="HTH iclR-type" evidence="2">
    <location>
        <begin position="23"/>
        <end position="58"/>
    </location>
</feature>
<sequence length="134" mass="13507">MATADGGAPRRRGGRPAEGQPVIDRAFALLGSFDGDHRAQTLAELAQRSGIPRSSALRARPVSDESGGSGTPRRRPIRRGSSAAGDRFPGPARSRAAIGGDAVHGGSLPRHASACPARRAGPGGGAARRAAVSA</sequence>
<evidence type="ECO:0000313" key="4">
    <source>
        <dbReference type="Proteomes" id="UP001595701"/>
    </source>
</evidence>
<feature type="region of interest" description="Disordered" evidence="1">
    <location>
        <begin position="1"/>
        <end position="23"/>
    </location>
</feature>
<dbReference type="Proteomes" id="UP001595701">
    <property type="component" value="Unassembled WGS sequence"/>
</dbReference>
<protein>
    <submittedName>
        <fullName evidence="3">Helix-turn-helix domain-containing protein</fullName>
    </submittedName>
</protein>
<reference evidence="4" key="1">
    <citation type="journal article" date="2019" name="Int. J. Syst. Evol. Microbiol.">
        <title>The Global Catalogue of Microorganisms (GCM) 10K type strain sequencing project: providing services to taxonomists for standard genome sequencing and annotation.</title>
        <authorList>
            <consortium name="The Broad Institute Genomics Platform"/>
            <consortium name="The Broad Institute Genome Sequencing Center for Infectious Disease"/>
            <person name="Wu L."/>
            <person name="Ma J."/>
        </authorList>
    </citation>
    <scope>NUCLEOTIDE SEQUENCE [LARGE SCALE GENOMIC DNA]</scope>
    <source>
        <strain evidence="4">CGMCC 4.7035</strain>
    </source>
</reference>
<dbReference type="InterPro" id="IPR005471">
    <property type="entry name" value="Tscrpt_reg_IclR_N"/>
</dbReference>
<name>A0ABV7SBV4_9ACTN</name>
<organism evidence="3 4">
    <name type="scientific">Streptomyces yaanensis</name>
    <dbReference type="NCBI Taxonomy" id="1142239"/>
    <lineage>
        <taxon>Bacteria</taxon>
        <taxon>Bacillati</taxon>
        <taxon>Actinomycetota</taxon>
        <taxon>Actinomycetes</taxon>
        <taxon>Kitasatosporales</taxon>
        <taxon>Streptomycetaceae</taxon>
        <taxon>Streptomyces</taxon>
    </lineage>
</organism>
<dbReference type="RefSeq" id="WP_386275989.1">
    <property type="nucleotide sequence ID" value="NZ_JBHRWR010000009.1"/>
</dbReference>
<comment type="caution">
    <text evidence="3">The sequence shown here is derived from an EMBL/GenBank/DDBJ whole genome shotgun (WGS) entry which is preliminary data.</text>
</comment>
<accession>A0ABV7SBV4</accession>
<feature type="region of interest" description="Disordered" evidence="1">
    <location>
        <begin position="45"/>
        <end position="134"/>
    </location>
</feature>